<name>A0ABT7EPE4_9GAMM</name>
<proteinExistence type="predicted"/>
<dbReference type="RefSeq" id="WP_284138021.1">
    <property type="nucleotide sequence ID" value="NZ_JASJUT010000008.1"/>
</dbReference>
<dbReference type="EMBL" id="JASJUT010000008">
    <property type="protein sequence ID" value="MDK2596914.1"/>
    <property type="molecule type" value="Genomic_DNA"/>
</dbReference>
<dbReference type="Proteomes" id="UP001231915">
    <property type="component" value="Unassembled WGS sequence"/>
</dbReference>
<evidence type="ECO:0008006" key="3">
    <source>
        <dbReference type="Google" id="ProtNLM"/>
    </source>
</evidence>
<sequence length="96" mass="10544">MKYLFIVSLIFTLIACKGDGYLRGEVEPSQDGKTYFGVIDNNGGNCGPLLLDGKTWELPRSEVAEIEPGELIIHCGSSISFVIPNGVVFKFDYWGP</sequence>
<evidence type="ECO:0000313" key="2">
    <source>
        <dbReference type="Proteomes" id="UP001231915"/>
    </source>
</evidence>
<gene>
    <name evidence="1" type="ORF">QNM18_17825</name>
</gene>
<comment type="caution">
    <text evidence="1">The sequence shown here is derived from an EMBL/GenBank/DDBJ whole genome shotgun (WGS) entry which is preliminary data.</text>
</comment>
<accession>A0ABT7EPE4</accession>
<keyword evidence="2" id="KW-1185">Reference proteome</keyword>
<reference evidence="1 2" key="1">
    <citation type="submission" date="2023-05" db="EMBL/GenBank/DDBJ databases">
        <title>Pseudoalteromonas ardens sp. nov., Pseudoalteromonas obscura sp. nov., and Pseudoalteromonas umbrosa sp. nov., isolated from the coral Montipora capitata.</title>
        <authorList>
            <person name="Thomas E.M."/>
            <person name="Smith E.M."/>
            <person name="Papke E."/>
            <person name="Shlafstein M.D."/>
            <person name="Oline D.K."/>
            <person name="Videau P."/>
            <person name="Saw J.H."/>
            <person name="Strangman W.K."/>
            <person name="Ushijima B."/>
        </authorList>
    </citation>
    <scope>NUCLEOTIDE SEQUENCE [LARGE SCALE GENOMIC DNA]</scope>
    <source>
        <strain evidence="1 2">P94</strain>
    </source>
</reference>
<organism evidence="1 2">
    <name type="scientific">Pseudoalteromonas obscura</name>
    <dbReference type="NCBI Taxonomy" id="3048491"/>
    <lineage>
        <taxon>Bacteria</taxon>
        <taxon>Pseudomonadati</taxon>
        <taxon>Pseudomonadota</taxon>
        <taxon>Gammaproteobacteria</taxon>
        <taxon>Alteromonadales</taxon>
        <taxon>Pseudoalteromonadaceae</taxon>
        <taxon>Pseudoalteromonas</taxon>
    </lineage>
</organism>
<protein>
    <recommendedName>
        <fullName evidence="3">Lipoprotein</fullName>
    </recommendedName>
</protein>
<evidence type="ECO:0000313" key="1">
    <source>
        <dbReference type="EMBL" id="MDK2596914.1"/>
    </source>
</evidence>
<dbReference type="PROSITE" id="PS51257">
    <property type="entry name" value="PROKAR_LIPOPROTEIN"/>
    <property type="match status" value="1"/>
</dbReference>